<dbReference type="PROSITE" id="PS50209">
    <property type="entry name" value="CARD"/>
    <property type="match status" value="1"/>
</dbReference>
<proteinExistence type="predicted"/>
<name>A0A1U7HNY5_9CYAN</name>
<evidence type="ECO:0000256" key="3">
    <source>
        <dbReference type="ARBA" id="ARBA00023098"/>
    </source>
</evidence>
<comment type="caution">
    <text evidence="8">The sequence shown here is derived from an EMBL/GenBank/DDBJ whole genome shotgun (WGS) entry which is preliminary data.</text>
</comment>
<dbReference type="PROSITE" id="PS51635">
    <property type="entry name" value="PNPLA"/>
    <property type="match status" value="1"/>
</dbReference>
<dbReference type="OrthoDB" id="9807112at2"/>
<dbReference type="AlphaFoldDB" id="A0A1U7HNY5"/>
<dbReference type="Pfam" id="PF01734">
    <property type="entry name" value="Patatin"/>
    <property type="match status" value="1"/>
</dbReference>
<reference evidence="8 9" key="1">
    <citation type="submission" date="2016-11" db="EMBL/GenBank/DDBJ databases">
        <title>Draft Genome Sequences of Nine Cyanobacterial Strains from Diverse Habitats.</title>
        <authorList>
            <person name="Zhu T."/>
            <person name="Hou S."/>
            <person name="Lu X."/>
            <person name="Hess W.R."/>
        </authorList>
    </citation>
    <scope>NUCLEOTIDE SEQUENCE [LARGE SCALE GENOMIC DNA]</scope>
    <source>
        <strain evidence="8 9">NIES-593</strain>
    </source>
</reference>
<comment type="caution">
    <text evidence="4">Lacks conserved residue(s) required for the propagation of feature annotation.</text>
</comment>
<keyword evidence="1 4" id="KW-0378">Hydrolase</keyword>
<dbReference type="EMBL" id="MRCB01000004">
    <property type="protein sequence ID" value="OKH25225.1"/>
    <property type="molecule type" value="Genomic_DNA"/>
</dbReference>
<feature type="domain" description="CARD" evidence="6">
    <location>
        <begin position="225"/>
        <end position="316"/>
    </location>
</feature>
<dbReference type="InterPro" id="IPR050301">
    <property type="entry name" value="NTE"/>
</dbReference>
<dbReference type="InterPro" id="IPR001315">
    <property type="entry name" value="CARD"/>
</dbReference>
<sequence>MQENGEKRRVAVACQGGGSHTAFTAGVLKRILKQAGEEFEIVALSGTSGGAICALLTWYGLLLGSQQKAIELLDTFWRDNSATSCWDNYLNNSLVWASRLSSVFSLPEVSPYFYPNWGQQILKQLLKKHVRFDKIGELLDESSPVLIVGAVNVLDGRFKVFKNAEITLEAILASAAIPILFRAVRIGQAAFWDGLFTQNPPIRDLPDAKPDEIWVIQIEPPARKEEPKSVEDIRDRRTELSGNLSLEQEIHFIEKINQLLQSKLLIDSKYKPIEVKRIMMLRELDYSSKIDRSPSFIQSMMAYGETEAETFLKSYQ</sequence>
<organism evidence="8 9">
    <name type="scientific">Hydrococcus rivularis NIES-593</name>
    <dbReference type="NCBI Taxonomy" id="1921803"/>
    <lineage>
        <taxon>Bacteria</taxon>
        <taxon>Bacillati</taxon>
        <taxon>Cyanobacteriota</taxon>
        <taxon>Cyanophyceae</taxon>
        <taxon>Pleurocapsales</taxon>
        <taxon>Hydrococcaceae</taxon>
        <taxon>Hydrococcus</taxon>
    </lineage>
</organism>
<gene>
    <name evidence="8" type="ORF">NIES593_05550</name>
</gene>
<accession>A0A1U7HNY5</accession>
<keyword evidence="3 4" id="KW-0443">Lipid metabolism</keyword>
<dbReference type="PANTHER" id="PTHR14226">
    <property type="entry name" value="NEUROPATHY TARGET ESTERASE/SWISS CHEESE D.MELANOGASTER"/>
    <property type="match status" value="1"/>
</dbReference>
<evidence type="ECO:0000259" key="7">
    <source>
        <dbReference type="PROSITE" id="PS51635"/>
    </source>
</evidence>
<keyword evidence="5" id="KW-0472">Membrane</keyword>
<feature type="transmembrane region" description="Helical" evidence="5">
    <location>
        <begin position="39"/>
        <end position="61"/>
    </location>
</feature>
<keyword evidence="5" id="KW-0812">Transmembrane</keyword>
<evidence type="ECO:0000313" key="9">
    <source>
        <dbReference type="Proteomes" id="UP000186868"/>
    </source>
</evidence>
<dbReference type="GO" id="GO:0016787">
    <property type="term" value="F:hydrolase activity"/>
    <property type="evidence" value="ECO:0007669"/>
    <property type="project" value="UniProtKB-UniRule"/>
</dbReference>
<evidence type="ECO:0000259" key="6">
    <source>
        <dbReference type="PROSITE" id="PS50209"/>
    </source>
</evidence>
<evidence type="ECO:0000256" key="1">
    <source>
        <dbReference type="ARBA" id="ARBA00022801"/>
    </source>
</evidence>
<protein>
    <submittedName>
        <fullName evidence="8">Patatin</fullName>
    </submittedName>
</protein>
<evidence type="ECO:0000313" key="8">
    <source>
        <dbReference type="EMBL" id="OKH25225.1"/>
    </source>
</evidence>
<dbReference type="Gene3D" id="3.40.1090.10">
    <property type="entry name" value="Cytosolic phospholipase A2 catalytic domain"/>
    <property type="match status" value="2"/>
</dbReference>
<evidence type="ECO:0000256" key="2">
    <source>
        <dbReference type="ARBA" id="ARBA00022963"/>
    </source>
</evidence>
<dbReference type="Proteomes" id="UP000186868">
    <property type="component" value="Unassembled WGS sequence"/>
</dbReference>
<feature type="short sequence motif" description="GXSXG" evidence="4">
    <location>
        <begin position="46"/>
        <end position="50"/>
    </location>
</feature>
<dbReference type="SUPFAM" id="SSF52151">
    <property type="entry name" value="FabD/lysophospholipase-like"/>
    <property type="match status" value="1"/>
</dbReference>
<dbReference type="PANTHER" id="PTHR14226:SF78">
    <property type="entry name" value="SLR0060 PROTEIN"/>
    <property type="match status" value="1"/>
</dbReference>
<feature type="domain" description="PNPLA" evidence="7">
    <location>
        <begin position="12"/>
        <end position="206"/>
    </location>
</feature>
<dbReference type="GO" id="GO:0016042">
    <property type="term" value="P:lipid catabolic process"/>
    <property type="evidence" value="ECO:0007669"/>
    <property type="project" value="UniProtKB-UniRule"/>
</dbReference>
<evidence type="ECO:0000256" key="5">
    <source>
        <dbReference type="SAM" id="Phobius"/>
    </source>
</evidence>
<evidence type="ECO:0000256" key="4">
    <source>
        <dbReference type="PROSITE-ProRule" id="PRU01161"/>
    </source>
</evidence>
<dbReference type="InterPro" id="IPR016035">
    <property type="entry name" value="Acyl_Trfase/lysoPLipase"/>
</dbReference>
<dbReference type="InterPro" id="IPR002641">
    <property type="entry name" value="PNPLA_dom"/>
</dbReference>
<feature type="active site" description="Nucleophile" evidence="4">
    <location>
        <position position="48"/>
    </location>
</feature>
<dbReference type="RefSeq" id="WP_073598635.1">
    <property type="nucleotide sequence ID" value="NZ_MRCB01000004.1"/>
</dbReference>
<keyword evidence="2 4" id="KW-0442">Lipid degradation</keyword>
<dbReference type="STRING" id="1921803.NIES593_05550"/>
<feature type="active site" description="Proton acceptor" evidence="4">
    <location>
        <position position="193"/>
    </location>
</feature>
<keyword evidence="9" id="KW-1185">Reference proteome</keyword>
<keyword evidence="5" id="KW-1133">Transmembrane helix</keyword>